<dbReference type="PROSITE" id="PS50925">
    <property type="entry name" value="BLUF"/>
    <property type="match status" value="1"/>
</dbReference>
<evidence type="ECO:0000313" key="3">
    <source>
        <dbReference type="Proteomes" id="UP001595378"/>
    </source>
</evidence>
<dbReference type="SUPFAM" id="SSF54975">
    <property type="entry name" value="Acylphosphatase/BLUF domain-like"/>
    <property type="match status" value="1"/>
</dbReference>
<dbReference type="RefSeq" id="WP_336920058.1">
    <property type="nucleotide sequence ID" value="NZ_JBANRN010000014.1"/>
</dbReference>
<dbReference type="Proteomes" id="UP001595378">
    <property type="component" value="Unassembled WGS sequence"/>
</dbReference>
<dbReference type="Pfam" id="PF04940">
    <property type="entry name" value="BLUF"/>
    <property type="match status" value="1"/>
</dbReference>
<dbReference type="InterPro" id="IPR007024">
    <property type="entry name" value="BLUF_domain"/>
</dbReference>
<comment type="caution">
    <text evidence="2">The sequence shown here is derived from an EMBL/GenBank/DDBJ whole genome shotgun (WGS) entry which is preliminary data.</text>
</comment>
<feature type="domain" description="BLUF" evidence="1">
    <location>
        <begin position="1"/>
        <end position="92"/>
    </location>
</feature>
<protein>
    <submittedName>
        <fullName evidence="2">BLUF domain-containing protein</fullName>
    </submittedName>
</protein>
<gene>
    <name evidence="2" type="ORF">ACFODK_13750</name>
</gene>
<dbReference type="EMBL" id="JBHRSU010000036">
    <property type="protein sequence ID" value="MFC3101949.1"/>
    <property type="molecule type" value="Genomic_DNA"/>
</dbReference>
<proteinExistence type="predicted"/>
<reference evidence="3" key="1">
    <citation type="journal article" date="2019" name="Int. J. Syst. Evol. Microbiol.">
        <title>The Global Catalogue of Microorganisms (GCM) 10K type strain sequencing project: providing services to taxonomists for standard genome sequencing and annotation.</title>
        <authorList>
            <consortium name="The Broad Institute Genomics Platform"/>
            <consortium name="The Broad Institute Genome Sequencing Center for Infectious Disease"/>
            <person name="Wu L."/>
            <person name="Ma J."/>
        </authorList>
    </citation>
    <scope>NUCLEOTIDE SEQUENCE [LARGE SCALE GENOMIC DNA]</scope>
    <source>
        <strain evidence="3">KCTC 52606</strain>
    </source>
</reference>
<dbReference type="InterPro" id="IPR036046">
    <property type="entry name" value="Acylphosphatase-like_dom_sf"/>
</dbReference>
<sequence length="136" mass="15001">MFSLLYCSTATANLNDAGLTRLAEGAARFNAQRNVTGLLVFNGKNFMQVLEGSEEDVREVMDRIAADPGHRDIIYLRTEPRRARECPNWSMHAIVTPLAGAGASTQFAHKLPLSMDIDTRMLFSSFASALRPQELG</sequence>
<dbReference type="SMART" id="SM01034">
    <property type="entry name" value="BLUF"/>
    <property type="match status" value="1"/>
</dbReference>
<keyword evidence="3" id="KW-1185">Reference proteome</keyword>
<dbReference type="Gene3D" id="3.30.70.100">
    <property type="match status" value="1"/>
</dbReference>
<evidence type="ECO:0000313" key="2">
    <source>
        <dbReference type="EMBL" id="MFC3101949.1"/>
    </source>
</evidence>
<accession>A0ABV7EGU7</accession>
<evidence type="ECO:0000259" key="1">
    <source>
        <dbReference type="PROSITE" id="PS50925"/>
    </source>
</evidence>
<name>A0ABV7EGU7_9SPHN</name>
<organism evidence="2 3">
    <name type="scientific">Alteraurantiacibacter lauratis</name>
    <dbReference type="NCBI Taxonomy" id="2054627"/>
    <lineage>
        <taxon>Bacteria</taxon>
        <taxon>Pseudomonadati</taxon>
        <taxon>Pseudomonadota</taxon>
        <taxon>Alphaproteobacteria</taxon>
        <taxon>Sphingomonadales</taxon>
        <taxon>Erythrobacteraceae</taxon>
        <taxon>Alteraurantiacibacter</taxon>
    </lineage>
</organism>